<dbReference type="EMBL" id="JABJNZ010000028">
    <property type="protein sequence ID" value="MBT4870345.1"/>
    <property type="molecule type" value="Genomic_DNA"/>
</dbReference>
<feature type="domain" description="HTH arsR-type" evidence="1">
    <location>
        <begin position="79"/>
        <end position="112"/>
    </location>
</feature>
<dbReference type="Proteomes" id="UP000722459">
    <property type="component" value="Unassembled WGS sequence"/>
</dbReference>
<dbReference type="Gene3D" id="1.10.10.10">
    <property type="entry name" value="Winged helix-like DNA-binding domain superfamily/Winged helix DNA-binding domain"/>
    <property type="match status" value="1"/>
</dbReference>
<organism evidence="2 3">
    <name type="scientific">Candidatus Iainarchaeum sp</name>
    <dbReference type="NCBI Taxonomy" id="3101447"/>
    <lineage>
        <taxon>Archaea</taxon>
        <taxon>Candidatus Iainarchaeota</taxon>
        <taxon>Candidatus Iainarchaeia</taxon>
        <taxon>Candidatus Iainarchaeales</taxon>
        <taxon>Candidatus Iainarchaeaceae</taxon>
        <taxon>Candidatus Iainarchaeum</taxon>
    </lineage>
</organism>
<dbReference type="AlphaFoldDB" id="A0A8T5GEE8"/>
<dbReference type="GO" id="GO:0003700">
    <property type="term" value="F:DNA-binding transcription factor activity"/>
    <property type="evidence" value="ECO:0007669"/>
    <property type="project" value="InterPro"/>
</dbReference>
<dbReference type="InterPro" id="IPR036388">
    <property type="entry name" value="WH-like_DNA-bd_sf"/>
</dbReference>
<gene>
    <name evidence="2" type="ORF">HON47_02130</name>
</gene>
<evidence type="ECO:0000259" key="1">
    <source>
        <dbReference type="Pfam" id="PF01022"/>
    </source>
</evidence>
<reference evidence="2" key="1">
    <citation type="journal article" date="2021" name="ISME J.">
        <title>Mercury methylation by metabolically versatile and cosmopolitan marine bacteria.</title>
        <authorList>
            <person name="Lin H."/>
            <person name="Ascher D.B."/>
            <person name="Myung Y."/>
            <person name="Lamborg C.H."/>
            <person name="Hallam S.J."/>
            <person name="Gionfriddo C.M."/>
            <person name="Holt K.E."/>
            <person name="Moreau J.W."/>
        </authorList>
    </citation>
    <scope>NUCLEOTIDE SEQUENCE</scope>
    <source>
        <strain evidence="2">SI075_bin30</strain>
    </source>
</reference>
<dbReference type="InterPro" id="IPR001845">
    <property type="entry name" value="HTH_ArsR_DNA-bd_dom"/>
</dbReference>
<dbReference type="Pfam" id="PF01022">
    <property type="entry name" value="HTH_5"/>
    <property type="match status" value="1"/>
</dbReference>
<evidence type="ECO:0000313" key="2">
    <source>
        <dbReference type="EMBL" id="MBT4870345.1"/>
    </source>
</evidence>
<accession>A0A8T5GEE8</accession>
<protein>
    <submittedName>
        <fullName evidence="2">ArsR family transcriptional regulator</fullName>
    </submittedName>
</protein>
<comment type="caution">
    <text evidence="2">The sequence shown here is derived from an EMBL/GenBank/DDBJ whole genome shotgun (WGS) entry which is preliminary data.</text>
</comment>
<name>A0A8T5GEE8_9ARCH</name>
<dbReference type="InterPro" id="IPR036390">
    <property type="entry name" value="WH_DNA-bd_sf"/>
</dbReference>
<evidence type="ECO:0000313" key="3">
    <source>
        <dbReference type="Proteomes" id="UP000722459"/>
    </source>
</evidence>
<proteinExistence type="predicted"/>
<dbReference type="SUPFAM" id="SSF46785">
    <property type="entry name" value="Winged helix' DNA-binding domain"/>
    <property type="match status" value="1"/>
</dbReference>
<sequence>MENEKNSNLPAVKRALSYANPGRSDSKITIRKVILPENDNLDEKLAWICSSLGFFEKIDKGKTAAVIFKEIYLAGMIGQVLTSTTIAQRIGMSRGSVINHLNNLLHAGLIEKGGKYYFTRHKTMQGIITEIEDDMLHIFSRMKRVAKEVDSEIDNVIKMK</sequence>